<sequence length="85" mass="9166">MARFYALSIQETVFGQTCLVRRGGVSAPGAALPSTRMRQYATCSSCCAPRAARLPADAPTRHPNAAPPVDGPHRDQSRLERDQIS</sequence>
<dbReference type="Proteomes" id="UP000290444">
    <property type="component" value="Unassembled WGS sequence"/>
</dbReference>
<accession>A0A4Q1UQ55</accession>
<protein>
    <submittedName>
        <fullName evidence="2">Uncharacterized protein</fullName>
    </submittedName>
</protein>
<feature type="region of interest" description="Disordered" evidence="1">
    <location>
        <begin position="54"/>
        <end position="85"/>
    </location>
</feature>
<dbReference type="EMBL" id="MZXX01000038">
    <property type="protein sequence ID" value="RXT38041.1"/>
    <property type="molecule type" value="Genomic_DNA"/>
</dbReference>
<reference evidence="2 3" key="1">
    <citation type="submission" date="2017-03" db="EMBL/GenBank/DDBJ databases">
        <authorList>
            <person name="Safronova V.I."/>
            <person name="Sazanova A.L."/>
            <person name="Chirak E.R."/>
        </authorList>
    </citation>
    <scope>NUCLEOTIDE SEQUENCE [LARGE SCALE GENOMIC DNA]</scope>
    <source>
        <strain evidence="2 3">Opo-242</strain>
    </source>
</reference>
<gene>
    <name evidence="2" type="ORF">B5V01_27370</name>
</gene>
<feature type="compositionally biased region" description="Basic and acidic residues" evidence="1">
    <location>
        <begin position="71"/>
        <end position="85"/>
    </location>
</feature>
<organism evidence="2 3">
    <name type="scientific">Mesorhizobium erdmanii</name>
    <dbReference type="NCBI Taxonomy" id="1777866"/>
    <lineage>
        <taxon>Bacteria</taxon>
        <taxon>Pseudomonadati</taxon>
        <taxon>Pseudomonadota</taxon>
        <taxon>Alphaproteobacteria</taxon>
        <taxon>Hyphomicrobiales</taxon>
        <taxon>Phyllobacteriaceae</taxon>
        <taxon>Mesorhizobium</taxon>
    </lineage>
</organism>
<evidence type="ECO:0000313" key="3">
    <source>
        <dbReference type="Proteomes" id="UP000290444"/>
    </source>
</evidence>
<comment type="caution">
    <text evidence="2">The sequence shown here is derived from an EMBL/GenBank/DDBJ whole genome shotgun (WGS) entry which is preliminary data.</text>
</comment>
<evidence type="ECO:0000313" key="2">
    <source>
        <dbReference type="EMBL" id="RXT38041.1"/>
    </source>
</evidence>
<name>A0A4Q1UQ55_9HYPH</name>
<dbReference type="AlphaFoldDB" id="A0A4Q1UQ55"/>
<proteinExistence type="predicted"/>
<evidence type="ECO:0000256" key="1">
    <source>
        <dbReference type="SAM" id="MobiDB-lite"/>
    </source>
</evidence>